<feature type="region of interest" description="Disordered" evidence="1">
    <location>
        <begin position="11"/>
        <end position="85"/>
    </location>
</feature>
<dbReference type="RefSeq" id="XP_001884116.1">
    <property type="nucleotide sequence ID" value="XM_001884081.1"/>
</dbReference>
<protein>
    <submittedName>
        <fullName evidence="3">Predicted protein</fullName>
    </submittedName>
</protein>
<name>B0DJP0_LACBS</name>
<accession>B0DJP0</accession>
<feature type="compositionally biased region" description="Pro residues" evidence="1">
    <location>
        <begin position="47"/>
        <end position="64"/>
    </location>
</feature>
<sequence length="462" mass="51287">MFPFTFKLSVPGLSNPFSASPVTPPELPPAQDRTHTHEKRPRRPRQRPSPSPSPSLSPTPPPPASRKRGWEPTFAEPSRSTATLASSAGYLDTPAKYREQLMTPNDHHEYHDITMSDTPELWMLVLRYTPNTLCACYFRFSLSLSLFQFMMLLDRLILIFHVELPPAKRRRGLAGSIVSTALSAALIGTAVGLTVYRLWRDRGKEAPPPPYQQEWTPIEQHTRVVQVTNTPTPNSTTPSRSRKSRQQVSSLKRPVAHHRRPRVRPHTYTTPPHTASSSSAVFPPTQPEFSFPHPQAQAQEEGEEQGPVADQMDWIGDKLAMLIEEGKRALQSEVVVMSDVKEDEVDDGRGVWDDEDPQPRSLSRSSSLKRALGGRRSFAAPSSSLPIPSASPRRGGFDVPSSSLSSSSAVTPRRSHSRGLSYESALPTSSSKEFEEPGAWASPELRESMEKARARILAKRGS</sequence>
<evidence type="ECO:0000313" key="4">
    <source>
        <dbReference type="Proteomes" id="UP000001194"/>
    </source>
</evidence>
<keyword evidence="2" id="KW-1133">Transmembrane helix</keyword>
<dbReference type="Proteomes" id="UP000001194">
    <property type="component" value="Unassembled WGS sequence"/>
</dbReference>
<gene>
    <name evidence="3" type="ORF">LACBIDRAFT_329942</name>
</gene>
<dbReference type="AlphaFoldDB" id="B0DJP0"/>
<evidence type="ECO:0000256" key="2">
    <source>
        <dbReference type="SAM" id="Phobius"/>
    </source>
</evidence>
<feature type="compositionally biased region" description="Low complexity" evidence="1">
    <location>
        <begin position="228"/>
        <end position="239"/>
    </location>
</feature>
<proteinExistence type="predicted"/>
<keyword evidence="2" id="KW-0472">Membrane</keyword>
<feature type="transmembrane region" description="Helical" evidence="2">
    <location>
        <begin position="137"/>
        <end position="160"/>
    </location>
</feature>
<keyword evidence="4" id="KW-1185">Reference proteome</keyword>
<evidence type="ECO:0000313" key="3">
    <source>
        <dbReference type="EMBL" id="EDR05151.1"/>
    </source>
</evidence>
<dbReference type="KEGG" id="lbc:LACBIDRAFT_329942"/>
<feature type="region of interest" description="Disordered" evidence="1">
    <location>
        <begin position="228"/>
        <end position="308"/>
    </location>
</feature>
<dbReference type="InParanoid" id="B0DJP0"/>
<dbReference type="EMBL" id="DS547114">
    <property type="protein sequence ID" value="EDR05151.1"/>
    <property type="molecule type" value="Genomic_DNA"/>
</dbReference>
<keyword evidence="2" id="KW-0812">Transmembrane</keyword>
<evidence type="ECO:0000256" key="1">
    <source>
        <dbReference type="SAM" id="MobiDB-lite"/>
    </source>
</evidence>
<feature type="compositionally biased region" description="Basic residues" evidence="1">
    <location>
        <begin position="36"/>
        <end position="46"/>
    </location>
</feature>
<feature type="compositionally biased region" description="Low complexity" evidence="1">
    <location>
        <begin position="360"/>
        <end position="392"/>
    </location>
</feature>
<organism evidence="4">
    <name type="scientific">Laccaria bicolor (strain S238N-H82 / ATCC MYA-4686)</name>
    <name type="common">Bicoloured deceiver</name>
    <name type="synonym">Laccaria laccata var. bicolor</name>
    <dbReference type="NCBI Taxonomy" id="486041"/>
    <lineage>
        <taxon>Eukaryota</taxon>
        <taxon>Fungi</taxon>
        <taxon>Dikarya</taxon>
        <taxon>Basidiomycota</taxon>
        <taxon>Agaricomycotina</taxon>
        <taxon>Agaricomycetes</taxon>
        <taxon>Agaricomycetidae</taxon>
        <taxon>Agaricales</taxon>
        <taxon>Agaricineae</taxon>
        <taxon>Hydnangiaceae</taxon>
        <taxon>Laccaria</taxon>
    </lineage>
</organism>
<feature type="region of interest" description="Disordered" evidence="1">
    <location>
        <begin position="341"/>
        <end position="446"/>
    </location>
</feature>
<feature type="transmembrane region" description="Helical" evidence="2">
    <location>
        <begin position="172"/>
        <end position="199"/>
    </location>
</feature>
<dbReference type="OrthoDB" id="2507743at2759"/>
<feature type="compositionally biased region" description="Basic residues" evidence="1">
    <location>
        <begin position="254"/>
        <end position="265"/>
    </location>
</feature>
<dbReference type="HOGENOM" id="CLU_032329_1_0_1"/>
<feature type="compositionally biased region" description="Low complexity" evidence="1">
    <location>
        <begin position="266"/>
        <end position="281"/>
    </location>
</feature>
<dbReference type="GeneID" id="6079834"/>
<reference evidence="3 4" key="1">
    <citation type="journal article" date="2008" name="Nature">
        <title>The genome of Laccaria bicolor provides insights into mycorrhizal symbiosis.</title>
        <authorList>
            <person name="Martin F."/>
            <person name="Aerts A."/>
            <person name="Ahren D."/>
            <person name="Brun A."/>
            <person name="Danchin E.G.J."/>
            <person name="Duchaussoy F."/>
            <person name="Gibon J."/>
            <person name="Kohler A."/>
            <person name="Lindquist E."/>
            <person name="Pereda V."/>
            <person name="Salamov A."/>
            <person name="Shapiro H.J."/>
            <person name="Wuyts J."/>
            <person name="Blaudez D."/>
            <person name="Buee M."/>
            <person name="Brokstein P."/>
            <person name="Canbaeck B."/>
            <person name="Cohen D."/>
            <person name="Courty P.E."/>
            <person name="Coutinho P.M."/>
            <person name="Delaruelle C."/>
            <person name="Detter J.C."/>
            <person name="Deveau A."/>
            <person name="DiFazio S."/>
            <person name="Duplessis S."/>
            <person name="Fraissinet-Tachet L."/>
            <person name="Lucic E."/>
            <person name="Frey-Klett P."/>
            <person name="Fourrey C."/>
            <person name="Feussner I."/>
            <person name="Gay G."/>
            <person name="Grimwood J."/>
            <person name="Hoegger P.J."/>
            <person name="Jain P."/>
            <person name="Kilaru S."/>
            <person name="Labbe J."/>
            <person name="Lin Y.C."/>
            <person name="Legue V."/>
            <person name="Le Tacon F."/>
            <person name="Marmeisse R."/>
            <person name="Melayah D."/>
            <person name="Montanini B."/>
            <person name="Muratet M."/>
            <person name="Nehls U."/>
            <person name="Niculita-Hirzel H."/>
            <person name="Oudot-Le Secq M.P."/>
            <person name="Peter M."/>
            <person name="Quesneville H."/>
            <person name="Rajashekar B."/>
            <person name="Reich M."/>
            <person name="Rouhier N."/>
            <person name="Schmutz J."/>
            <person name="Yin T."/>
            <person name="Chalot M."/>
            <person name="Henrissat B."/>
            <person name="Kuees U."/>
            <person name="Lucas S."/>
            <person name="Van de Peer Y."/>
            <person name="Podila G.K."/>
            <person name="Polle A."/>
            <person name="Pukkila P.J."/>
            <person name="Richardson P.M."/>
            <person name="Rouze P."/>
            <person name="Sanders I.R."/>
            <person name="Stajich J.E."/>
            <person name="Tunlid A."/>
            <person name="Tuskan G."/>
            <person name="Grigoriev I.V."/>
        </authorList>
    </citation>
    <scope>NUCLEOTIDE SEQUENCE [LARGE SCALE GENOMIC DNA]</scope>
    <source>
        <strain evidence="4">S238N-H82 / ATCC MYA-4686</strain>
    </source>
</reference>